<dbReference type="RefSeq" id="WP_221232935.1">
    <property type="nucleotide sequence ID" value="NZ_JACIEP010000003.1"/>
</dbReference>
<dbReference type="PANTHER" id="PTHR40079:SF4">
    <property type="entry name" value="GH26 DOMAIN-CONTAINING PROTEIN-RELATED"/>
    <property type="match status" value="1"/>
</dbReference>
<protein>
    <submittedName>
        <fullName evidence="7">Mannan endo-1,4-beta-mannosidase</fullName>
        <ecNumber evidence="7">3.2.1.78</ecNumber>
    </submittedName>
</protein>
<dbReference type="InterPro" id="IPR017853">
    <property type="entry name" value="GH"/>
</dbReference>
<dbReference type="PROSITE" id="PS51257">
    <property type="entry name" value="PROKAR_LIPOPROTEIN"/>
    <property type="match status" value="1"/>
</dbReference>
<dbReference type="GO" id="GO:0006080">
    <property type="term" value="P:substituted mannan metabolic process"/>
    <property type="evidence" value="ECO:0007669"/>
    <property type="project" value="InterPro"/>
</dbReference>
<dbReference type="InterPro" id="IPR000805">
    <property type="entry name" value="Glyco_hydro_26"/>
</dbReference>
<evidence type="ECO:0000256" key="1">
    <source>
        <dbReference type="ARBA" id="ARBA00007754"/>
    </source>
</evidence>
<evidence type="ECO:0000256" key="5">
    <source>
        <dbReference type="SAM" id="SignalP"/>
    </source>
</evidence>
<name>A0A840CL25_9BACT</name>
<dbReference type="PANTHER" id="PTHR40079">
    <property type="entry name" value="MANNAN ENDO-1,4-BETA-MANNOSIDASE E-RELATED"/>
    <property type="match status" value="1"/>
</dbReference>
<dbReference type="EMBL" id="JACIEP010000003">
    <property type="protein sequence ID" value="MBB4035359.1"/>
    <property type="molecule type" value="Genomic_DNA"/>
</dbReference>
<feature type="signal peptide" evidence="5">
    <location>
        <begin position="1"/>
        <end position="22"/>
    </location>
</feature>
<evidence type="ECO:0000256" key="2">
    <source>
        <dbReference type="ARBA" id="ARBA00022801"/>
    </source>
</evidence>
<dbReference type="GO" id="GO:0016985">
    <property type="term" value="F:mannan endo-1,4-beta-mannosidase activity"/>
    <property type="evidence" value="ECO:0007669"/>
    <property type="project" value="UniProtKB-EC"/>
</dbReference>
<proteinExistence type="inferred from homology"/>
<keyword evidence="2 7" id="KW-0378">Hydrolase</keyword>
<comment type="similarity">
    <text evidence="1 4">Belongs to the glycosyl hydrolase 26 family.</text>
</comment>
<dbReference type="AlphaFoldDB" id="A0A840CL25"/>
<evidence type="ECO:0000313" key="7">
    <source>
        <dbReference type="EMBL" id="MBB4035359.1"/>
    </source>
</evidence>
<dbReference type="Pfam" id="PF02156">
    <property type="entry name" value="Glyco_hydro_26"/>
    <property type="match status" value="1"/>
</dbReference>
<comment type="caution">
    <text evidence="7">The sequence shown here is derived from an EMBL/GenBank/DDBJ whole genome shotgun (WGS) entry which is preliminary data.</text>
</comment>
<keyword evidence="3 7" id="KW-0326">Glycosidase</keyword>
<evidence type="ECO:0000256" key="3">
    <source>
        <dbReference type="ARBA" id="ARBA00023295"/>
    </source>
</evidence>
<feature type="chain" id="PRO_5032996313" evidence="5">
    <location>
        <begin position="23"/>
        <end position="382"/>
    </location>
</feature>
<sequence>MKKEIPVLTVFILFLFSCTQPAKVTERVECPVSDVQATPRTKELMSFLSHVKKKGIMIGHQDGLLYGNSWFNIEGWSDVKRATHDYPAVAGYDFGKIETDADINIDSVPFSIIKNKIIEGYKKQITTTISWHVDNPLTGGGYNDTSTGNTVAGLILPSGNLDNKFKISLDRLSDFLCELKDDNGIEIPVILRLFMSGNCQDEYWWSISHCSPEEYKSLWRKTVEYIRSERNIHHVLYAYSIRATDNPDELLNLYPGNEYIDIIGVNYYFPDNDYKLGQRDIFDQTLAVVCDFAEKHKKIPALTETGMEGIKTPNYFTGQLYPILSKYELSYVLFWRNAWNMEEHYYVPIPGHPAVDDFVNFTAKSTIFLREDIKEDYIKYLK</sequence>
<evidence type="ECO:0000259" key="6">
    <source>
        <dbReference type="PROSITE" id="PS51764"/>
    </source>
</evidence>
<keyword evidence="8" id="KW-1185">Reference proteome</keyword>
<dbReference type="Gene3D" id="3.20.20.80">
    <property type="entry name" value="Glycosidases"/>
    <property type="match status" value="1"/>
</dbReference>
<dbReference type="PROSITE" id="PS51764">
    <property type="entry name" value="GH26"/>
    <property type="match status" value="1"/>
</dbReference>
<evidence type="ECO:0000256" key="4">
    <source>
        <dbReference type="PROSITE-ProRule" id="PRU01100"/>
    </source>
</evidence>
<gene>
    <name evidence="7" type="ORF">GGR21_001248</name>
</gene>
<dbReference type="SUPFAM" id="SSF51445">
    <property type="entry name" value="(Trans)glycosidases"/>
    <property type="match status" value="1"/>
</dbReference>
<dbReference type="InterPro" id="IPR022790">
    <property type="entry name" value="GH26_dom"/>
</dbReference>
<evidence type="ECO:0000313" key="8">
    <source>
        <dbReference type="Proteomes" id="UP000555103"/>
    </source>
</evidence>
<comment type="caution">
    <text evidence="4">Lacks conserved residue(s) required for the propagation of feature annotation.</text>
</comment>
<dbReference type="Proteomes" id="UP000555103">
    <property type="component" value="Unassembled WGS sequence"/>
</dbReference>
<accession>A0A840CL25</accession>
<dbReference type="EC" id="3.2.1.78" evidence="7"/>
<feature type="domain" description="GH26" evidence="6">
    <location>
        <begin position="39"/>
        <end position="371"/>
    </location>
</feature>
<organism evidence="7 8">
    <name type="scientific">Dysgonomonas hofstadii</name>
    <dbReference type="NCBI Taxonomy" id="637886"/>
    <lineage>
        <taxon>Bacteria</taxon>
        <taxon>Pseudomonadati</taxon>
        <taxon>Bacteroidota</taxon>
        <taxon>Bacteroidia</taxon>
        <taxon>Bacteroidales</taxon>
        <taxon>Dysgonomonadaceae</taxon>
        <taxon>Dysgonomonas</taxon>
    </lineage>
</organism>
<keyword evidence="5" id="KW-0732">Signal</keyword>
<reference evidence="7 8" key="1">
    <citation type="submission" date="2020-08" db="EMBL/GenBank/DDBJ databases">
        <title>Genomic Encyclopedia of Type Strains, Phase IV (KMG-IV): sequencing the most valuable type-strain genomes for metagenomic binning, comparative biology and taxonomic classification.</title>
        <authorList>
            <person name="Goeker M."/>
        </authorList>
    </citation>
    <scope>NUCLEOTIDE SEQUENCE [LARGE SCALE GENOMIC DNA]</scope>
    <source>
        <strain evidence="7 8">DSM 104969</strain>
    </source>
</reference>